<name>A0ABY5JE19_9GAMM</name>
<evidence type="ECO:0008006" key="3">
    <source>
        <dbReference type="Google" id="ProtNLM"/>
    </source>
</evidence>
<protein>
    <recommendedName>
        <fullName evidence="3">Secreted protein</fullName>
    </recommendedName>
</protein>
<evidence type="ECO:0000313" key="2">
    <source>
        <dbReference type="Proteomes" id="UP000887421"/>
    </source>
</evidence>
<reference evidence="1" key="1">
    <citation type="submission" date="2021-05" db="EMBL/GenBank/DDBJ databases">
        <title>Complete genome sequence of Pseudomonas seleniipraecipitans strain D1-6.</title>
        <authorList>
            <person name="Lafi F."/>
            <person name="Eida A."/>
            <person name="Alam I."/>
            <person name="Hert H."/>
            <person name="Saad M."/>
        </authorList>
    </citation>
    <scope>NUCLEOTIDE SEQUENCE</scope>
    <source>
        <strain evidence="1">D1-6</strain>
    </source>
</reference>
<proteinExistence type="predicted"/>
<organism evidence="1 2">
    <name type="scientific">Phytopseudomonas seleniipraecipitans</name>
    <dbReference type="NCBI Taxonomy" id="640205"/>
    <lineage>
        <taxon>Bacteria</taxon>
        <taxon>Pseudomonadati</taxon>
        <taxon>Pseudomonadota</taxon>
        <taxon>Gammaproteobacteria</taxon>
        <taxon>Pseudomonadales</taxon>
        <taxon>Pseudomonadaceae</taxon>
        <taxon>Phytopseudomonas</taxon>
    </lineage>
</organism>
<gene>
    <name evidence="1" type="ORF">D16iCDA_11530</name>
</gene>
<dbReference type="EMBL" id="CP076114">
    <property type="protein sequence ID" value="UUD66242.1"/>
    <property type="molecule type" value="Genomic_DNA"/>
</dbReference>
<dbReference type="RefSeq" id="WP_164090952.1">
    <property type="nucleotide sequence ID" value="NZ_CP076114.1"/>
</dbReference>
<dbReference type="Proteomes" id="UP000887421">
    <property type="component" value="Chromosome"/>
</dbReference>
<evidence type="ECO:0000313" key="1">
    <source>
        <dbReference type="EMBL" id="UUD66242.1"/>
    </source>
</evidence>
<accession>A0ABY5JE19</accession>
<keyword evidence="2" id="KW-1185">Reference proteome</keyword>
<sequence>MRGFIGIVLLLERGLTLGAWAKRRKQNGREKPSVGSHLPDASADRQAATAIMACRPLPLSKSAKKILNLLMVLLVRPSGRAERHFSFLSMLQVADSGKDSRRLGYLQGHHVEQILPFPVFRRRLVLRRHR</sequence>